<gene>
    <name evidence="2" type="ORF">KSV97_04450</name>
    <name evidence="3" type="ORF">KSW06_04640</name>
</gene>
<dbReference type="AlphaFoldDB" id="A0AAW4MWY6"/>
<name>A0AAW4MWY6_9FIRM</name>
<evidence type="ECO:0000313" key="2">
    <source>
        <dbReference type="EMBL" id="MBV3382497.1"/>
    </source>
</evidence>
<comment type="caution">
    <text evidence="2">The sequence shown here is derived from an EMBL/GenBank/DDBJ whole genome shotgun (WGS) entry which is preliminary data.</text>
</comment>
<keyword evidence="1" id="KW-0175">Coiled coil</keyword>
<proteinExistence type="predicted"/>
<dbReference type="Proteomes" id="UP001197492">
    <property type="component" value="Unassembled WGS sequence"/>
</dbReference>
<evidence type="ECO:0000256" key="1">
    <source>
        <dbReference type="SAM" id="Coils"/>
    </source>
</evidence>
<accession>A0AAW4MWY6</accession>
<evidence type="ECO:0000313" key="4">
    <source>
        <dbReference type="Proteomes" id="UP001196408"/>
    </source>
</evidence>
<feature type="coiled-coil region" evidence="1">
    <location>
        <begin position="48"/>
        <end position="117"/>
    </location>
</feature>
<organism evidence="2 4">
    <name type="scientific">Catenibacterium mitsuokai</name>
    <dbReference type="NCBI Taxonomy" id="100886"/>
    <lineage>
        <taxon>Bacteria</taxon>
        <taxon>Bacillati</taxon>
        <taxon>Bacillota</taxon>
        <taxon>Erysipelotrichia</taxon>
        <taxon>Erysipelotrichales</taxon>
        <taxon>Coprobacillaceae</taxon>
        <taxon>Catenibacterium</taxon>
    </lineage>
</organism>
<evidence type="ECO:0000313" key="5">
    <source>
        <dbReference type="Proteomes" id="UP001197492"/>
    </source>
</evidence>
<evidence type="ECO:0000313" key="3">
    <source>
        <dbReference type="EMBL" id="MBV3392557.1"/>
    </source>
</evidence>
<dbReference type="EMBL" id="JAHOEF010000019">
    <property type="protein sequence ID" value="MBV3382497.1"/>
    <property type="molecule type" value="Genomic_DNA"/>
</dbReference>
<dbReference type="Proteomes" id="UP001196408">
    <property type="component" value="Unassembled WGS sequence"/>
</dbReference>
<reference evidence="2 5" key="1">
    <citation type="submission" date="2021-06" db="EMBL/GenBank/DDBJ databases">
        <title>Collection of gut derived symbiotic bacterial strains cultured from healthy donors.</title>
        <authorList>
            <person name="Lin H."/>
            <person name="Littmann E."/>
            <person name="Pamer E.G."/>
        </authorList>
    </citation>
    <scope>NUCLEOTIDE SEQUENCE</scope>
    <source>
        <strain evidence="3 5">MSK.21.70</strain>
        <strain evidence="2">MSK.21.82</strain>
    </source>
</reference>
<keyword evidence="5" id="KW-1185">Reference proteome</keyword>
<dbReference type="EMBL" id="JAHOEL010000020">
    <property type="protein sequence ID" value="MBV3392557.1"/>
    <property type="molecule type" value="Genomic_DNA"/>
</dbReference>
<sequence length="119" mass="13789">MEEIIMNTNKIIEKAKESYDRYFKDAPVFPENHEQDVVCNTEEIEKIIEKKKAQLDGHVENLNALKKEIEVTATDKLNKTFTEDAAEYAKKAVNQMLADYEEENNRIADLKKKLAALKK</sequence>
<protein>
    <submittedName>
        <fullName evidence="2">Uncharacterized protein</fullName>
    </submittedName>
</protein>